<gene>
    <name evidence="3" type="ORF">CYNAS_LOCUS7692</name>
</gene>
<dbReference type="AlphaFoldDB" id="A0AA36GPE2"/>
<keyword evidence="2" id="KW-0732">Signal</keyword>
<evidence type="ECO:0000313" key="3">
    <source>
        <dbReference type="EMBL" id="CAJ0595709.1"/>
    </source>
</evidence>
<evidence type="ECO:0000256" key="1">
    <source>
        <dbReference type="SAM" id="MobiDB-lite"/>
    </source>
</evidence>
<feature type="region of interest" description="Disordered" evidence="1">
    <location>
        <begin position="37"/>
        <end position="87"/>
    </location>
</feature>
<protein>
    <submittedName>
        <fullName evidence="3">Uncharacterized protein</fullName>
    </submittedName>
</protein>
<feature type="chain" id="PRO_5041388617" evidence="2">
    <location>
        <begin position="21"/>
        <end position="87"/>
    </location>
</feature>
<feature type="compositionally biased region" description="Basic and acidic residues" evidence="1">
    <location>
        <begin position="60"/>
        <end position="87"/>
    </location>
</feature>
<dbReference type="EMBL" id="CATQJL010000112">
    <property type="protein sequence ID" value="CAJ0595709.1"/>
    <property type="molecule type" value="Genomic_DNA"/>
</dbReference>
<comment type="caution">
    <text evidence="3">The sequence shown here is derived from an EMBL/GenBank/DDBJ whole genome shotgun (WGS) entry which is preliminary data.</text>
</comment>
<keyword evidence="4" id="KW-1185">Reference proteome</keyword>
<dbReference type="Proteomes" id="UP001176961">
    <property type="component" value="Unassembled WGS sequence"/>
</dbReference>
<accession>A0AA36GPE2</accession>
<evidence type="ECO:0000313" key="4">
    <source>
        <dbReference type="Proteomes" id="UP001176961"/>
    </source>
</evidence>
<feature type="signal peptide" evidence="2">
    <location>
        <begin position="1"/>
        <end position="20"/>
    </location>
</feature>
<evidence type="ECO:0000256" key="2">
    <source>
        <dbReference type="SAM" id="SignalP"/>
    </source>
</evidence>
<proteinExistence type="predicted"/>
<reference evidence="3" key="1">
    <citation type="submission" date="2023-07" db="EMBL/GenBank/DDBJ databases">
        <authorList>
            <consortium name="CYATHOMIX"/>
        </authorList>
    </citation>
    <scope>NUCLEOTIDE SEQUENCE</scope>
    <source>
        <strain evidence="3">N/A</strain>
    </source>
</reference>
<organism evidence="3 4">
    <name type="scientific">Cylicocyclus nassatus</name>
    <name type="common">Nematode worm</name>
    <dbReference type="NCBI Taxonomy" id="53992"/>
    <lineage>
        <taxon>Eukaryota</taxon>
        <taxon>Metazoa</taxon>
        <taxon>Ecdysozoa</taxon>
        <taxon>Nematoda</taxon>
        <taxon>Chromadorea</taxon>
        <taxon>Rhabditida</taxon>
        <taxon>Rhabditina</taxon>
        <taxon>Rhabditomorpha</taxon>
        <taxon>Strongyloidea</taxon>
        <taxon>Strongylidae</taxon>
        <taxon>Cylicocyclus</taxon>
    </lineage>
</organism>
<sequence length="87" mass="10077">MSHLFWLCCLLSVTLIKTMSDQYPGYSSIGRRLPNHPPPFVAPEEEAYIPKVVPVPPKQTENENQQKQEENQKNEQSKDKTKEKSQH</sequence>
<name>A0AA36GPE2_CYLNA</name>